<dbReference type="InterPro" id="IPR058548">
    <property type="entry name" value="MlaB-like_STAS"/>
</dbReference>
<dbReference type="AlphaFoldDB" id="A0A4R1YXK2"/>
<dbReference type="EMBL" id="SLVM01000007">
    <property type="protein sequence ID" value="TCM85513.1"/>
    <property type="molecule type" value="Genomic_DNA"/>
</dbReference>
<dbReference type="Proteomes" id="UP000295277">
    <property type="component" value="Unassembled WGS sequence"/>
</dbReference>
<dbReference type="RefSeq" id="WP_132694203.1">
    <property type="nucleotide sequence ID" value="NZ_SLVM01000007.1"/>
</dbReference>
<comment type="caution">
    <text evidence="3">The sequence shown here is derived from an EMBL/GenBank/DDBJ whole genome shotgun (WGS) entry which is preliminary data.</text>
</comment>
<feature type="domain" description="MlaB-like STAS" evidence="2">
    <location>
        <begin position="12"/>
        <end position="84"/>
    </location>
</feature>
<name>A0A4R1YXK2_9RHOB</name>
<protein>
    <submittedName>
        <fullName evidence="3">STAS domain-containing protein</fullName>
    </submittedName>
</protein>
<proteinExistence type="predicted"/>
<evidence type="ECO:0000313" key="3">
    <source>
        <dbReference type="EMBL" id="TCM85513.1"/>
    </source>
</evidence>
<evidence type="ECO:0000256" key="1">
    <source>
        <dbReference type="SAM" id="MobiDB-lite"/>
    </source>
</evidence>
<dbReference type="OrthoDB" id="7868451at2"/>
<gene>
    <name evidence="3" type="ORF">EV216_10787</name>
</gene>
<dbReference type="InterPro" id="IPR036513">
    <property type="entry name" value="STAS_dom_sf"/>
</dbReference>
<evidence type="ECO:0000259" key="2">
    <source>
        <dbReference type="Pfam" id="PF13466"/>
    </source>
</evidence>
<feature type="region of interest" description="Disordered" evidence="1">
    <location>
        <begin position="92"/>
        <end position="111"/>
    </location>
</feature>
<dbReference type="Gene3D" id="3.30.750.24">
    <property type="entry name" value="STAS domain"/>
    <property type="match status" value="1"/>
</dbReference>
<dbReference type="Pfam" id="PF13466">
    <property type="entry name" value="STAS_2"/>
    <property type="match status" value="1"/>
</dbReference>
<evidence type="ECO:0000313" key="4">
    <source>
        <dbReference type="Proteomes" id="UP000295277"/>
    </source>
</evidence>
<organism evidence="3 4">
    <name type="scientific">Rhodovulum steppense</name>
    <dbReference type="NCBI Taxonomy" id="540251"/>
    <lineage>
        <taxon>Bacteria</taxon>
        <taxon>Pseudomonadati</taxon>
        <taxon>Pseudomonadota</taxon>
        <taxon>Alphaproteobacteria</taxon>
        <taxon>Rhodobacterales</taxon>
        <taxon>Paracoccaceae</taxon>
        <taxon>Rhodovulum</taxon>
    </lineage>
</organism>
<accession>A0A4R1YXK2</accession>
<sequence length="111" mass="11415">MSSELIGDLSGVDLARADEIAPRLSAGIVAGGDYHIDTSDWTHCDLTGIATLLSALATATQRGAALAVTMPSGGLVAQRMQACGIDPDRHLQMEGGRANGLAPKRTKEADA</sequence>
<reference evidence="3 4" key="1">
    <citation type="submission" date="2019-03" db="EMBL/GenBank/DDBJ databases">
        <title>Genomic Encyclopedia of Type Strains, Phase IV (KMG-IV): sequencing the most valuable type-strain genomes for metagenomic binning, comparative biology and taxonomic classification.</title>
        <authorList>
            <person name="Goeker M."/>
        </authorList>
    </citation>
    <scope>NUCLEOTIDE SEQUENCE [LARGE SCALE GENOMIC DNA]</scope>
    <source>
        <strain evidence="3 4">DSM 21153</strain>
    </source>
</reference>
<dbReference type="SUPFAM" id="SSF52091">
    <property type="entry name" value="SpoIIaa-like"/>
    <property type="match status" value="1"/>
</dbReference>
<keyword evidence="4" id="KW-1185">Reference proteome</keyword>